<evidence type="ECO:0000313" key="3">
    <source>
        <dbReference type="EMBL" id="KAK1584971.1"/>
    </source>
</evidence>
<dbReference type="Pfam" id="PF07428">
    <property type="entry name" value="Tri3"/>
    <property type="match status" value="1"/>
</dbReference>
<comment type="similarity">
    <text evidence="1">Belongs to the trichothecene O-acetyltransferase family.</text>
</comment>
<dbReference type="EMBL" id="JAHLJV010000049">
    <property type="protein sequence ID" value="KAK1584971.1"/>
    <property type="molecule type" value="Genomic_DNA"/>
</dbReference>
<dbReference type="Gene3D" id="3.30.559.10">
    <property type="entry name" value="Chloramphenicol acetyltransferase-like domain"/>
    <property type="match status" value="1"/>
</dbReference>
<evidence type="ECO:0000313" key="4">
    <source>
        <dbReference type="Proteomes" id="UP001230504"/>
    </source>
</evidence>
<dbReference type="PANTHER" id="PTHR42034">
    <property type="entry name" value="CHROMOSOME 7, WHOLE GENOME SHOTGUN SEQUENCE-RELATED"/>
    <property type="match status" value="1"/>
</dbReference>
<dbReference type="GO" id="GO:0043386">
    <property type="term" value="P:mycotoxin biosynthetic process"/>
    <property type="evidence" value="ECO:0007669"/>
    <property type="project" value="InterPro"/>
</dbReference>
<accession>A0AAD8PVG0</accession>
<dbReference type="InterPro" id="IPR023213">
    <property type="entry name" value="CAT-like_dom_sf"/>
</dbReference>
<name>A0AAD8PVG0_9PEZI</name>
<dbReference type="InterPro" id="IPR009992">
    <property type="entry name" value="Tri3/Sat12/Sat16/Mac1"/>
</dbReference>
<evidence type="ECO:0000256" key="1">
    <source>
        <dbReference type="ARBA" id="ARBA00006439"/>
    </source>
</evidence>
<protein>
    <submittedName>
        <fullName evidence="3">15-O-acetyltransferase Tri3</fullName>
    </submittedName>
</protein>
<dbReference type="Proteomes" id="UP001230504">
    <property type="component" value="Unassembled WGS sequence"/>
</dbReference>
<comment type="caution">
    <text evidence="3">The sequence shown here is derived from an EMBL/GenBank/DDBJ whole genome shotgun (WGS) entry which is preliminary data.</text>
</comment>
<organism evidence="3 4">
    <name type="scientific">Colletotrichum navitas</name>
    <dbReference type="NCBI Taxonomy" id="681940"/>
    <lineage>
        <taxon>Eukaryota</taxon>
        <taxon>Fungi</taxon>
        <taxon>Dikarya</taxon>
        <taxon>Ascomycota</taxon>
        <taxon>Pezizomycotina</taxon>
        <taxon>Sordariomycetes</taxon>
        <taxon>Hypocreomycetidae</taxon>
        <taxon>Glomerellales</taxon>
        <taxon>Glomerellaceae</taxon>
        <taxon>Colletotrichum</taxon>
        <taxon>Colletotrichum graminicola species complex</taxon>
    </lineage>
</organism>
<keyword evidence="4" id="KW-1185">Reference proteome</keyword>
<dbReference type="RefSeq" id="XP_060412027.1">
    <property type="nucleotide sequence ID" value="XM_060555166.1"/>
</dbReference>
<dbReference type="AlphaFoldDB" id="A0AAD8PVG0"/>
<sequence>MSTSPSAVALPSTSLRAHDYRWRLASANDLARSWIRTAFGAEAWFGRRGYLLGTDGTIHITTTLCIWSTGLSLVDLEYRISRALVHLRFHHPEVACRALRLHKYDYPGCPPEVVYTLAKDAANVAAWTSRIIHRAKSPRNGLEHASTFKVCNKDIPPLSSVKIFSVLGTQDEAAELEVGSRVMLVFVFHPVLWDGVSSHTFVGDLLRCIGDLWSAEAPDLDTLRQYDWGTETDNLANSILEACGTDVSAIGHDFAKTRDEYTRKLQQGTSGWGLPVNNSRGKSQIIRRSLSIPQSHNLKLAIKRIFGPDYTLTHLGHAAMLLALLRVSPMPPDFPSSATVVSPMLINGRRYLKGKNDYHRYGSCLATAFVDFAPLGQ</sequence>
<keyword evidence="2" id="KW-0808">Transferase</keyword>
<gene>
    <name evidence="3" type="ORF">LY79DRAFT_519677</name>
</gene>
<dbReference type="GeneID" id="85439406"/>
<dbReference type="PANTHER" id="PTHR42034:SF1">
    <property type="entry name" value="CONDENSATION DOMAIN-CONTAINING PROTEIN"/>
    <property type="match status" value="1"/>
</dbReference>
<reference evidence="3" key="1">
    <citation type="submission" date="2021-06" db="EMBL/GenBank/DDBJ databases">
        <title>Comparative genomics, transcriptomics and evolutionary studies reveal genomic signatures of adaptation to plant cell wall in hemibiotrophic fungi.</title>
        <authorList>
            <consortium name="DOE Joint Genome Institute"/>
            <person name="Baroncelli R."/>
            <person name="Diaz J.F."/>
            <person name="Benocci T."/>
            <person name="Peng M."/>
            <person name="Battaglia E."/>
            <person name="Haridas S."/>
            <person name="Andreopoulos W."/>
            <person name="Labutti K."/>
            <person name="Pangilinan J."/>
            <person name="Floch G.L."/>
            <person name="Makela M.R."/>
            <person name="Henrissat B."/>
            <person name="Grigoriev I.V."/>
            <person name="Crouch J.A."/>
            <person name="De Vries R.P."/>
            <person name="Sukno S.A."/>
            <person name="Thon M.R."/>
        </authorList>
    </citation>
    <scope>NUCLEOTIDE SEQUENCE</scope>
    <source>
        <strain evidence="3">CBS 125086</strain>
    </source>
</reference>
<proteinExistence type="inferred from homology"/>
<dbReference type="GO" id="GO:0016407">
    <property type="term" value="F:acetyltransferase activity"/>
    <property type="evidence" value="ECO:0007669"/>
    <property type="project" value="InterPro"/>
</dbReference>
<evidence type="ECO:0000256" key="2">
    <source>
        <dbReference type="ARBA" id="ARBA00022679"/>
    </source>
</evidence>